<dbReference type="SUPFAM" id="SSF56529">
    <property type="entry name" value="FAH"/>
    <property type="match status" value="1"/>
</dbReference>
<dbReference type="EMBL" id="SKBQ01000022">
    <property type="protein sequence ID" value="TPX15234.1"/>
    <property type="molecule type" value="Genomic_DNA"/>
</dbReference>
<dbReference type="RefSeq" id="XP_030996945.1">
    <property type="nucleotide sequence ID" value="XM_031138930.1"/>
</dbReference>
<dbReference type="InterPro" id="IPR011234">
    <property type="entry name" value="Fumarylacetoacetase-like_C"/>
</dbReference>
<dbReference type="GO" id="GO:0046872">
    <property type="term" value="F:metal ion binding"/>
    <property type="evidence" value="ECO:0007669"/>
    <property type="project" value="UniProtKB-KW"/>
</dbReference>
<feature type="domain" description="Fumarylacetoacetase-like C-terminal" evidence="3">
    <location>
        <begin position="54"/>
        <end position="254"/>
    </location>
</feature>
<proteinExistence type="inferred from homology"/>
<accession>A0A507B9E4</accession>
<dbReference type="Pfam" id="PF01557">
    <property type="entry name" value="FAA_hydrolase"/>
    <property type="match status" value="1"/>
</dbReference>
<dbReference type="Gene3D" id="3.90.850.10">
    <property type="entry name" value="Fumarylacetoacetase-like, C-terminal domain"/>
    <property type="match status" value="1"/>
</dbReference>
<dbReference type="STRING" id="1093900.A0A507B9E4"/>
<dbReference type="PANTHER" id="PTHR11820:SF86">
    <property type="entry name" value="FUMARYLACETOACETATE HYDROLASE FAMILY PROTEIN (AFU_ORTHOLOGUE AFUA_7G07000)"/>
    <property type="match status" value="1"/>
</dbReference>
<sequence>MSTFQALVRFEADDGQTYFADIEPSNAGSLCPGHQLEGFSSFAAFTAKRGGRSVRLAKAKIPQHPPLWTKPAAALANPGEDIHIDKFCTTSYPDYEGEYVFVTSRKCKNVTPEEAEDCILGYATANELSCRLFQDPDQMGGQYFFAKAFDKFAPIGPVLVSPEIFANGGQGRKLTTKLNGKVMQEASIDEDQIFSPAQVLSWMSQATTIPAGTAVMTGTPAGVGYFHEPKRLLRDGDVVEIELEGLPALQNKIVFEA</sequence>
<organism evidence="4 5">
    <name type="scientific">Thyridium curvatum</name>
    <dbReference type="NCBI Taxonomy" id="1093900"/>
    <lineage>
        <taxon>Eukaryota</taxon>
        <taxon>Fungi</taxon>
        <taxon>Dikarya</taxon>
        <taxon>Ascomycota</taxon>
        <taxon>Pezizomycotina</taxon>
        <taxon>Sordariomycetes</taxon>
        <taxon>Sordariomycetidae</taxon>
        <taxon>Thyridiales</taxon>
        <taxon>Thyridiaceae</taxon>
        <taxon>Thyridium</taxon>
    </lineage>
</organism>
<dbReference type="InterPro" id="IPR036663">
    <property type="entry name" value="Fumarylacetoacetase_C_sf"/>
</dbReference>
<evidence type="ECO:0000256" key="2">
    <source>
        <dbReference type="ARBA" id="ARBA00022723"/>
    </source>
</evidence>
<evidence type="ECO:0000259" key="3">
    <source>
        <dbReference type="Pfam" id="PF01557"/>
    </source>
</evidence>
<evidence type="ECO:0000256" key="1">
    <source>
        <dbReference type="ARBA" id="ARBA00010211"/>
    </source>
</evidence>
<reference evidence="4 5" key="1">
    <citation type="submission" date="2019-06" db="EMBL/GenBank/DDBJ databases">
        <title>Draft genome sequence of the filamentous fungus Phialemoniopsis curvata isolated from diesel fuel.</title>
        <authorList>
            <person name="Varaljay V.A."/>
            <person name="Lyon W.J."/>
            <person name="Crouch A.L."/>
            <person name="Drake C.E."/>
            <person name="Hollomon J.M."/>
            <person name="Nadeau L.J."/>
            <person name="Nunn H.S."/>
            <person name="Stevenson B.S."/>
            <person name="Bojanowski C.L."/>
            <person name="Crookes-Goodson W.J."/>
        </authorList>
    </citation>
    <scope>NUCLEOTIDE SEQUENCE [LARGE SCALE GENOMIC DNA]</scope>
    <source>
        <strain evidence="4 5">D216</strain>
    </source>
</reference>
<name>A0A507B9E4_9PEZI</name>
<keyword evidence="5" id="KW-1185">Reference proteome</keyword>
<dbReference type="PANTHER" id="PTHR11820">
    <property type="entry name" value="ACYLPYRUVASE"/>
    <property type="match status" value="1"/>
</dbReference>
<evidence type="ECO:0000313" key="5">
    <source>
        <dbReference type="Proteomes" id="UP000319257"/>
    </source>
</evidence>
<keyword evidence="2" id="KW-0479">Metal-binding</keyword>
<dbReference type="GO" id="GO:0018773">
    <property type="term" value="F:acetylpyruvate hydrolase activity"/>
    <property type="evidence" value="ECO:0007669"/>
    <property type="project" value="TreeGrafter"/>
</dbReference>
<dbReference type="OrthoDB" id="411064at2759"/>
<comment type="similarity">
    <text evidence="1">Belongs to the FAH family.</text>
</comment>
<comment type="caution">
    <text evidence="4">The sequence shown here is derived from an EMBL/GenBank/DDBJ whole genome shotgun (WGS) entry which is preliminary data.</text>
</comment>
<evidence type="ECO:0000313" key="4">
    <source>
        <dbReference type="EMBL" id="TPX15234.1"/>
    </source>
</evidence>
<dbReference type="AlphaFoldDB" id="A0A507B9E4"/>
<dbReference type="InParanoid" id="A0A507B9E4"/>
<dbReference type="GeneID" id="41971958"/>
<gene>
    <name evidence="4" type="ORF">E0L32_004511</name>
</gene>
<dbReference type="Proteomes" id="UP000319257">
    <property type="component" value="Unassembled WGS sequence"/>
</dbReference>
<protein>
    <recommendedName>
        <fullName evidence="3">Fumarylacetoacetase-like C-terminal domain-containing protein</fullName>
    </recommendedName>
</protein>